<accession>A0A1F4TRB7</accession>
<dbReference type="EMBL" id="MEUI01000005">
    <property type="protein sequence ID" value="OGC35265.1"/>
    <property type="molecule type" value="Genomic_DNA"/>
</dbReference>
<dbReference type="InterPro" id="IPR013320">
    <property type="entry name" value="ConA-like_dom_sf"/>
</dbReference>
<dbReference type="PANTHER" id="PTHR10963">
    <property type="entry name" value="GLYCOSYL HYDROLASE-RELATED"/>
    <property type="match status" value="1"/>
</dbReference>
<dbReference type="InterPro" id="IPR050546">
    <property type="entry name" value="Glycosyl_Hydrlase_16"/>
</dbReference>
<comment type="caution">
    <text evidence="3">The sequence shown here is derived from an EMBL/GenBank/DDBJ whole genome shotgun (WGS) entry which is preliminary data.</text>
</comment>
<dbReference type="GO" id="GO:0004553">
    <property type="term" value="F:hydrolase activity, hydrolyzing O-glycosyl compounds"/>
    <property type="evidence" value="ECO:0007669"/>
    <property type="project" value="InterPro"/>
</dbReference>
<dbReference type="AlphaFoldDB" id="A0A1F4TRB7"/>
<dbReference type="Pfam" id="PF00722">
    <property type="entry name" value="Glyco_hydro_16"/>
    <property type="match status" value="1"/>
</dbReference>
<protein>
    <recommendedName>
        <fullName evidence="2">GH16 domain-containing protein</fullName>
    </recommendedName>
</protein>
<evidence type="ECO:0000256" key="1">
    <source>
        <dbReference type="ARBA" id="ARBA00006865"/>
    </source>
</evidence>
<dbReference type="PANTHER" id="PTHR10963:SF55">
    <property type="entry name" value="GLYCOSIDE HYDROLASE FAMILY 16 PROTEIN"/>
    <property type="match status" value="1"/>
</dbReference>
<dbReference type="Gene3D" id="2.60.120.200">
    <property type="match status" value="1"/>
</dbReference>
<dbReference type="GO" id="GO:0005975">
    <property type="term" value="P:carbohydrate metabolic process"/>
    <property type="evidence" value="ECO:0007669"/>
    <property type="project" value="InterPro"/>
</dbReference>
<evidence type="ECO:0000313" key="3">
    <source>
        <dbReference type="EMBL" id="OGC35265.1"/>
    </source>
</evidence>
<dbReference type="Proteomes" id="UP000177309">
    <property type="component" value="Unassembled WGS sequence"/>
</dbReference>
<evidence type="ECO:0000259" key="2">
    <source>
        <dbReference type="PROSITE" id="PS51762"/>
    </source>
</evidence>
<gene>
    <name evidence="3" type="ORF">A2462_08495</name>
</gene>
<reference evidence="3 4" key="1">
    <citation type="journal article" date="2016" name="Nat. Commun.">
        <title>Thousands of microbial genomes shed light on interconnected biogeochemical processes in an aquifer system.</title>
        <authorList>
            <person name="Anantharaman K."/>
            <person name="Brown C.T."/>
            <person name="Hug L.A."/>
            <person name="Sharon I."/>
            <person name="Castelle C.J."/>
            <person name="Probst A.J."/>
            <person name="Thomas B.C."/>
            <person name="Singh A."/>
            <person name="Wilkins M.J."/>
            <person name="Karaoz U."/>
            <person name="Brodie E.L."/>
            <person name="Williams K.H."/>
            <person name="Hubbard S.S."/>
            <person name="Banfield J.F."/>
        </authorList>
    </citation>
    <scope>NUCLEOTIDE SEQUENCE [LARGE SCALE GENOMIC DNA]</scope>
</reference>
<evidence type="ECO:0000313" key="4">
    <source>
        <dbReference type="Proteomes" id="UP000177309"/>
    </source>
</evidence>
<dbReference type="InterPro" id="IPR000757">
    <property type="entry name" value="Beta-glucanase-like"/>
</dbReference>
<sequence length="567" mass="61389">MGDLSISNTIWSLGCACQEAFDSVFGSTVEKADKLAMKAANTFTDGVDSIAAYTFVKEPQHVTAAERALVPVVAVGYGVIALFPASCSDPESPPANDAGPRLDGPPHDFINPDGITCNYLGVKLDDSNVIVTTSDKTSSELSGRVLRFYAKDATNPGVSISSINSNDWQLNYQSQLSFEISSKIKLVSGLKAQPKVQIYFKGNNSNTPNLELSTIPGINAWVKQTLIIPLSLLPKTVGRIRFFVETKGADVDVLIKNVSFNCGNVADGGLGDQGVQPDLVRLPDSGVYVEQGSYDAVIKEGPVVDQGYSDGLVVIDQSGVSPDGVIPDYFITDILKPDTGAAPSGQLITGTPTYVHNMNAHDSANWQMSTWANGSPFDVMWKSSQITFANGFMTITLVKSPSGSQYSYDSGEYRTIQQIYTDGYFEARMKGAQGSGLISAFFIWGNSKDEVDIVEIPGKDCKGFQLNYYLKGVGGHETMVYPGGNFDACKDFHNYGVHKTTNFIKYYLDGKLVLTVINSTSTPLPSQPGHMMFNLWVPDKTLYGWAGQPTFTPPAKALVDWLKHLKP</sequence>
<organism evidence="3 4">
    <name type="scientific">candidate division WOR-1 bacterium RIFOXYC2_FULL_41_25</name>
    <dbReference type="NCBI Taxonomy" id="1802586"/>
    <lineage>
        <taxon>Bacteria</taxon>
        <taxon>Bacillati</taxon>
        <taxon>Saganbacteria</taxon>
    </lineage>
</organism>
<name>A0A1F4TRB7_UNCSA</name>
<feature type="domain" description="GH16" evidence="2">
    <location>
        <begin position="315"/>
        <end position="567"/>
    </location>
</feature>
<dbReference type="PROSITE" id="PS51762">
    <property type="entry name" value="GH16_2"/>
    <property type="match status" value="1"/>
</dbReference>
<dbReference type="SUPFAM" id="SSF49899">
    <property type="entry name" value="Concanavalin A-like lectins/glucanases"/>
    <property type="match status" value="1"/>
</dbReference>
<proteinExistence type="inferred from homology"/>
<comment type="similarity">
    <text evidence="1">Belongs to the glycosyl hydrolase 16 family.</text>
</comment>